<dbReference type="GO" id="GO:0005886">
    <property type="term" value="C:plasma membrane"/>
    <property type="evidence" value="ECO:0007669"/>
    <property type="project" value="TreeGrafter"/>
</dbReference>
<dbReference type="GO" id="GO:0015808">
    <property type="term" value="P:L-alanine transport"/>
    <property type="evidence" value="ECO:0007669"/>
    <property type="project" value="TreeGrafter"/>
</dbReference>
<dbReference type="GO" id="GO:0015192">
    <property type="term" value="F:L-phenylalanine transmembrane transporter activity"/>
    <property type="evidence" value="ECO:0007669"/>
    <property type="project" value="TreeGrafter"/>
</dbReference>
<keyword evidence="6" id="KW-1185">Reference proteome</keyword>
<proteinExistence type="predicted"/>
<dbReference type="AlphaFoldDB" id="A0A3R5UYC9"/>
<dbReference type="EMBL" id="CP035108">
    <property type="protein sequence ID" value="QAR33506.1"/>
    <property type="molecule type" value="Genomic_DNA"/>
</dbReference>
<dbReference type="PANTHER" id="PTHR45772">
    <property type="entry name" value="CONSERVED COMPONENT OF ABC TRANSPORTER FOR NATURAL AMINO ACIDS-RELATED"/>
    <property type="match status" value="1"/>
</dbReference>
<dbReference type="GO" id="GO:0005524">
    <property type="term" value="F:ATP binding"/>
    <property type="evidence" value="ECO:0007669"/>
    <property type="project" value="UniProtKB-KW"/>
</dbReference>
<dbReference type="CDD" id="cd03219">
    <property type="entry name" value="ABC_Mj1267_LivG_branched"/>
    <property type="match status" value="1"/>
</dbReference>
<dbReference type="GO" id="GO:1903805">
    <property type="term" value="P:L-valine import across plasma membrane"/>
    <property type="evidence" value="ECO:0007669"/>
    <property type="project" value="TreeGrafter"/>
</dbReference>
<dbReference type="InterPro" id="IPR051120">
    <property type="entry name" value="ABC_AA/LPS_Transport"/>
</dbReference>
<dbReference type="RefSeq" id="WP_128466792.1">
    <property type="nucleotide sequence ID" value="NZ_CP035108.1"/>
</dbReference>
<dbReference type="SUPFAM" id="SSF52540">
    <property type="entry name" value="P-loop containing nucleoside triphosphate hydrolases"/>
    <property type="match status" value="1"/>
</dbReference>
<keyword evidence="2" id="KW-0547">Nucleotide-binding</keyword>
<keyword evidence="1" id="KW-0813">Transport</keyword>
<keyword evidence="3 5" id="KW-0067">ATP-binding</keyword>
<gene>
    <name evidence="5" type="ORF">EP073_08850</name>
</gene>
<evidence type="ECO:0000259" key="4">
    <source>
        <dbReference type="PROSITE" id="PS50893"/>
    </source>
</evidence>
<sequence length="259" mass="28915">MSLLELKSVTKVFGGVVAMDKLSFSVNEGDIYGIIGPNGAGKTTAFNCITGIYKPEEGEIIWKGENIAGMHPCDIAGKGIVRTFQNIRLFGKMSVAENIISGRHQKSKQTWFQGLFSTPFYKKDEKENWLKVKDIMKLMGLSEYATIPTQSLAYGIQRRVEIGRALATEPELLILDEPAAGLNEKETFELMELIKRIKDSGITVLLIEHDMDMVMQLVNKITVINFGKKISEGDPEYIQSDPVVIEAYLGSEDDEEEEN</sequence>
<feature type="domain" description="ABC transporter" evidence="4">
    <location>
        <begin position="4"/>
        <end position="251"/>
    </location>
</feature>
<dbReference type="InterPro" id="IPR032823">
    <property type="entry name" value="BCA_ABC_TP_C"/>
</dbReference>
<evidence type="ECO:0000313" key="6">
    <source>
        <dbReference type="Proteomes" id="UP000287502"/>
    </source>
</evidence>
<dbReference type="KEGG" id="gtl:EP073_08850"/>
<dbReference type="GO" id="GO:0016887">
    <property type="term" value="F:ATP hydrolysis activity"/>
    <property type="evidence" value="ECO:0007669"/>
    <property type="project" value="InterPro"/>
</dbReference>
<dbReference type="InterPro" id="IPR027417">
    <property type="entry name" value="P-loop_NTPase"/>
</dbReference>
<dbReference type="SMART" id="SM00382">
    <property type="entry name" value="AAA"/>
    <property type="match status" value="1"/>
</dbReference>
<dbReference type="InterPro" id="IPR003593">
    <property type="entry name" value="AAA+_ATPase"/>
</dbReference>
<name>A0A3R5UYC9_9BACT</name>
<evidence type="ECO:0000256" key="3">
    <source>
        <dbReference type="ARBA" id="ARBA00022840"/>
    </source>
</evidence>
<dbReference type="PANTHER" id="PTHR45772:SF7">
    <property type="entry name" value="AMINO ACID ABC TRANSPORTER ATP-BINDING PROTEIN"/>
    <property type="match status" value="1"/>
</dbReference>
<evidence type="ECO:0000256" key="1">
    <source>
        <dbReference type="ARBA" id="ARBA00022448"/>
    </source>
</evidence>
<dbReference type="FunFam" id="3.40.50.300:FF:000421">
    <property type="entry name" value="Branched-chain amino acid ABC transporter ATP-binding protein"/>
    <property type="match status" value="1"/>
</dbReference>
<dbReference type="OrthoDB" id="9805514at2"/>
<protein>
    <submittedName>
        <fullName evidence="5">ABC transporter ATP-binding protein</fullName>
    </submittedName>
</protein>
<dbReference type="Proteomes" id="UP000287502">
    <property type="component" value="Chromosome"/>
</dbReference>
<dbReference type="InterPro" id="IPR003439">
    <property type="entry name" value="ABC_transporter-like_ATP-bd"/>
</dbReference>
<dbReference type="PROSITE" id="PS50893">
    <property type="entry name" value="ABC_TRANSPORTER_2"/>
    <property type="match status" value="1"/>
</dbReference>
<reference evidence="5 6" key="1">
    <citation type="submission" date="2019-01" db="EMBL/GenBank/DDBJ databases">
        <title>Geovibrio thiophilus DSM 11263, complete genome.</title>
        <authorList>
            <person name="Spring S."/>
            <person name="Bunk B."/>
            <person name="Sproer C."/>
        </authorList>
    </citation>
    <scope>NUCLEOTIDE SEQUENCE [LARGE SCALE GENOMIC DNA]</scope>
    <source>
        <strain evidence="5 6">DSM 11263</strain>
    </source>
</reference>
<evidence type="ECO:0000313" key="5">
    <source>
        <dbReference type="EMBL" id="QAR33506.1"/>
    </source>
</evidence>
<evidence type="ECO:0000256" key="2">
    <source>
        <dbReference type="ARBA" id="ARBA00022741"/>
    </source>
</evidence>
<dbReference type="GO" id="GO:1903806">
    <property type="term" value="P:L-isoleucine import across plasma membrane"/>
    <property type="evidence" value="ECO:0007669"/>
    <property type="project" value="TreeGrafter"/>
</dbReference>
<dbReference type="GO" id="GO:0005304">
    <property type="term" value="F:L-valine transmembrane transporter activity"/>
    <property type="evidence" value="ECO:0007669"/>
    <property type="project" value="TreeGrafter"/>
</dbReference>
<dbReference type="Pfam" id="PF00005">
    <property type="entry name" value="ABC_tran"/>
    <property type="match status" value="1"/>
</dbReference>
<dbReference type="GO" id="GO:0015188">
    <property type="term" value="F:L-isoleucine transmembrane transporter activity"/>
    <property type="evidence" value="ECO:0007669"/>
    <property type="project" value="TreeGrafter"/>
</dbReference>
<dbReference type="Gene3D" id="3.40.50.300">
    <property type="entry name" value="P-loop containing nucleotide triphosphate hydrolases"/>
    <property type="match status" value="1"/>
</dbReference>
<dbReference type="GO" id="GO:0042941">
    <property type="term" value="P:D-alanine transmembrane transport"/>
    <property type="evidence" value="ECO:0007669"/>
    <property type="project" value="TreeGrafter"/>
</dbReference>
<dbReference type="Pfam" id="PF12399">
    <property type="entry name" value="BCA_ABC_TP_C"/>
    <property type="match status" value="1"/>
</dbReference>
<accession>A0A3R5UYC9</accession>
<organism evidence="5 6">
    <name type="scientific">Geovibrio thiophilus</name>
    <dbReference type="NCBI Taxonomy" id="139438"/>
    <lineage>
        <taxon>Bacteria</taxon>
        <taxon>Pseudomonadati</taxon>
        <taxon>Deferribacterota</taxon>
        <taxon>Deferribacteres</taxon>
        <taxon>Deferribacterales</taxon>
        <taxon>Geovibrionaceae</taxon>
        <taxon>Geovibrio</taxon>
    </lineage>
</organism>